<dbReference type="PaxDb" id="2903-EOD05438"/>
<proteinExistence type="predicted"/>
<dbReference type="SMART" id="SM00364">
    <property type="entry name" value="LRR_BAC"/>
    <property type="match status" value="5"/>
</dbReference>
<dbReference type="InterPro" id="IPR003591">
    <property type="entry name" value="Leu-rich_rpt_typical-subtyp"/>
</dbReference>
<dbReference type="InterPro" id="IPR029058">
    <property type="entry name" value="AB_hydrolase_fold"/>
</dbReference>
<dbReference type="Proteomes" id="UP000013827">
    <property type="component" value="Unassembled WGS sequence"/>
</dbReference>
<name>A0A0D3I2F3_EMIH1</name>
<dbReference type="GO" id="GO:0005737">
    <property type="term" value="C:cytoplasm"/>
    <property type="evidence" value="ECO:0007669"/>
    <property type="project" value="TreeGrafter"/>
</dbReference>
<dbReference type="AlphaFoldDB" id="A0A0D3I2F3"/>
<dbReference type="PANTHER" id="PTHR48051">
    <property type="match status" value="1"/>
</dbReference>
<dbReference type="GeneID" id="17251529"/>
<dbReference type="InterPro" id="IPR050216">
    <property type="entry name" value="LRR_domain-containing"/>
</dbReference>
<dbReference type="Gene3D" id="3.80.10.10">
    <property type="entry name" value="Ribonuclease Inhibitor"/>
    <property type="match status" value="2"/>
</dbReference>
<evidence type="ECO:0008006" key="5">
    <source>
        <dbReference type="Google" id="ProtNLM"/>
    </source>
</evidence>
<dbReference type="SMART" id="SM00369">
    <property type="entry name" value="LRR_TYP"/>
    <property type="match status" value="5"/>
</dbReference>
<dbReference type="eggNOG" id="KOG0619">
    <property type="taxonomic scope" value="Eukaryota"/>
</dbReference>
<dbReference type="InterPro" id="IPR001611">
    <property type="entry name" value="Leu-rich_rpt"/>
</dbReference>
<dbReference type="STRING" id="2903.R1B750"/>
<protein>
    <recommendedName>
        <fullName evidence="5">Leucine rich repeat protein</fullName>
    </recommendedName>
</protein>
<keyword evidence="4" id="KW-1185">Reference proteome</keyword>
<keyword evidence="2" id="KW-0677">Repeat</keyword>
<dbReference type="HOGENOM" id="CLU_052265_0_0_1"/>
<dbReference type="RefSeq" id="XP_005757867.1">
    <property type="nucleotide sequence ID" value="XM_005757810.1"/>
</dbReference>
<sequence length="431" mass="46785">MLAWFGPPAGRRGGFGFPRPHVPPDRGRRGERPAVVSPAAAESAWLLLDPGEDNGSPLRGWTASCDAACRRLKPVDLRSLTCRRPSAAYELLLACNELRSLPAWVGALPQLHVLNLQHNRLRRLPAAVLRIKGLHYLRWGAQKPHVRLAQHGHSLKKLHLGCNGVTCVLPHLTRLTELCLEGNRLSELPAAIGRLDKLRELWLHGNLLTCLPAELGQCASLTVLQAHHNRLAELPAALGALRRLRGLYLQSNRLGGSLAALRQRVLRHLPLQNLALGANAFDLAEASELASELSGSAARAVTSSGHSGAARIGFGWDALYLADPSNSYYLQDPAGGWGGVRYFERLIRAHTAGYARVLLVGSSMGGTAALLHAHLGHRAVSFGARARLVAHAPGLALHEHDTFHHNVPMFLEREGLLVPLLKRELLALLQG</sequence>
<dbReference type="KEGG" id="ehx:EMIHUDRAFT_199178"/>
<evidence type="ECO:0000256" key="2">
    <source>
        <dbReference type="ARBA" id="ARBA00022737"/>
    </source>
</evidence>
<dbReference type="PANTHER" id="PTHR48051:SF1">
    <property type="entry name" value="RAS SUPPRESSOR PROTEIN 1"/>
    <property type="match status" value="1"/>
</dbReference>
<reference evidence="3" key="2">
    <citation type="submission" date="2024-10" db="UniProtKB">
        <authorList>
            <consortium name="EnsemblProtists"/>
        </authorList>
    </citation>
    <scope>IDENTIFICATION</scope>
</reference>
<evidence type="ECO:0000313" key="4">
    <source>
        <dbReference type="Proteomes" id="UP000013827"/>
    </source>
</evidence>
<dbReference type="SUPFAM" id="SSF53474">
    <property type="entry name" value="alpha/beta-Hydrolases"/>
    <property type="match status" value="1"/>
</dbReference>
<dbReference type="EnsemblProtists" id="EOD05438">
    <property type="protein sequence ID" value="EOD05438"/>
    <property type="gene ID" value="EMIHUDRAFT_199178"/>
</dbReference>
<organism evidence="3 4">
    <name type="scientific">Emiliania huxleyi (strain CCMP1516)</name>
    <dbReference type="NCBI Taxonomy" id="280463"/>
    <lineage>
        <taxon>Eukaryota</taxon>
        <taxon>Haptista</taxon>
        <taxon>Haptophyta</taxon>
        <taxon>Prymnesiophyceae</taxon>
        <taxon>Isochrysidales</taxon>
        <taxon>Noelaerhabdaceae</taxon>
        <taxon>Emiliania</taxon>
    </lineage>
</organism>
<evidence type="ECO:0000313" key="3">
    <source>
        <dbReference type="EnsemblProtists" id="EOD05438"/>
    </source>
</evidence>
<dbReference type="PROSITE" id="PS51450">
    <property type="entry name" value="LRR"/>
    <property type="match status" value="1"/>
</dbReference>
<reference evidence="4" key="1">
    <citation type="journal article" date="2013" name="Nature">
        <title>Pan genome of the phytoplankton Emiliania underpins its global distribution.</title>
        <authorList>
            <person name="Read B.A."/>
            <person name="Kegel J."/>
            <person name="Klute M.J."/>
            <person name="Kuo A."/>
            <person name="Lefebvre S.C."/>
            <person name="Maumus F."/>
            <person name="Mayer C."/>
            <person name="Miller J."/>
            <person name="Monier A."/>
            <person name="Salamov A."/>
            <person name="Young J."/>
            <person name="Aguilar M."/>
            <person name="Claverie J.M."/>
            <person name="Frickenhaus S."/>
            <person name="Gonzalez K."/>
            <person name="Herman E.K."/>
            <person name="Lin Y.C."/>
            <person name="Napier J."/>
            <person name="Ogata H."/>
            <person name="Sarno A.F."/>
            <person name="Shmutz J."/>
            <person name="Schroeder D."/>
            <person name="de Vargas C."/>
            <person name="Verret F."/>
            <person name="von Dassow P."/>
            <person name="Valentin K."/>
            <person name="Van de Peer Y."/>
            <person name="Wheeler G."/>
            <person name="Dacks J.B."/>
            <person name="Delwiche C.F."/>
            <person name="Dyhrman S.T."/>
            <person name="Glockner G."/>
            <person name="John U."/>
            <person name="Richards T."/>
            <person name="Worden A.Z."/>
            <person name="Zhang X."/>
            <person name="Grigoriev I.V."/>
            <person name="Allen A.E."/>
            <person name="Bidle K."/>
            <person name="Borodovsky M."/>
            <person name="Bowler C."/>
            <person name="Brownlee C."/>
            <person name="Cock J.M."/>
            <person name="Elias M."/>
            <person name="Gladyshev V.N."/>
            <person name="Groth M."/>
            <person name="Guda C."/>
            <person name="Hadaegh A."/>
            <person name="Iglesias-Rodriguez M.D."/>
            <person name="Jenkins J."/>
            <person name="Jones B.M."/>
            <person name="Lawson T."/>
            <person name="Leese F."/>
            <person name="Lindquist E."/>
            <person name="Lobanov A."/>
            <person name="Lomsadze A."/>
            <person name="Malik S.B."/>
            <person name="Marsh M.E."/>
            <person name="Mackinder L."/>
            <person name="Mock T."/>
            <person name="Mueller-Roeber B."/>
            <person name="Pagarete A."/>
            <person name="Parker M."/>
            <person name="Probert I."/>
            <person name="Quesneville H."/>
            <person name="Raines C."/>
            <person name="Rensing S.A."/>
            <person name="Riano-Pachon D.M."/>
            <person name="Richier S."/>
            <person name="Rokitta S."/>
            <person name="Shiraiwa Y."/>
            <person name="Soanes D.M."/>
            <person name="van der Giezen M."/>
            <person name="Wahlund T.M."/>
            <person name="Williams B."/>
            <person name="Wilson W."/>
            <person name="Wolfe G."/>
            <person name="Wurch L.L."/>
        </authorList>
    </citation>
    <scope>NUCLEOTIDE SEQUENCE</scope>
</reference>
<evidence type="ECO:0000256" key="1">
    <source>
        <dbReference type="ARBA" id="ARBA00022614"/>
    </source>
</evidence>
<accession>A0A0D3I2F3</accession>
<dbReference type="Pfam" id="PF13855">
    <property type="entry name" value="LRR_8"/>
    <property type="match status" value="1"/>
</dbReference>
<dbReference type="InterPro" id="IPR032675">
    <property type="entry name" value="LRR_dom_sf"/>
</dbReference>
<keyword evidence="1" id="KW-0433">Leucine-rich repeat</keyword>
<dbReference type="SUPFAM" id="SSF52047">
    <property type="entry name" value="RNI-like"/>
    <property type="match status" value="1"/>
</dbReference>